<comment type="caution">
    <text evidence="1">The sequence shown here is derived from an EMBL/GenBank/DDBJ whole genome shotgun (WGS) entry which is preliminary data.</text>
</comment>
<gene>
    <name evidence="1" type="ORF">ONT19_11055</name>
</gene>
<dbReference type="Gene3D" id="2.115.10.20">
    <property type="entry name" value="Glycosyl hydrolase domain, family 43"/>
    <property type="match status" value="1"/>
</dbReference>
<evidence type="ECO:0000313" key="2">
    <source>
        <dbReference type="Proteomes" id="UP001209417"/>
    </source>
</evidence>
<reference evidence="1" key="1">
    <citation type="submission" date="2022-11" db="EMBL/GenBank/DDBJ databases">
        <title>Genomic repertoires linked with pathogenic potency of arthritogenic Prevotella copri isolated from the gut of rheumatoid arthritis patients.</title>
        <authorList>
            <person name="Nii T."/>
            <person name="Maeda Y."/>
            <person name="Motooka D."/>
            <person name="Naito M."/>
            <person name="Matsumoto Y."/>
            <person name="Ogawa T."/>
            <person name="Oguro-Igashira E."/>
            <person name="Kishikawa T."/>
            <person name="Yamashita M."/>
            <person name="Koizumi S."/>
            <person name="Kurakawa T."/>
            <person name="Okumura R."/>
            <person name="Kayama H."/>
            <person name="Murakami M."/>
            <person name="Sakaguchi T."/>
            <person name="Das B."/>
            <person name="Nakamura S."/>
            <person name="Okada Y."/>
            <person name="Kumanogoh A."/>
            <person name="Takeda K."/>
        </authorList>
    </citation>
    <scope>NUCLEOTIDE SEQUENCE</scope>
    <source>
        <strain evidence="1">H019-1</strain>
    </source>
</reference>
<evidence type="ECO:0000313" key="1">
    <source>
        <dbReference type="EMBL" id="MCW4132111.1"/>
    </source>
</evidence>
<dbReference type="AlphaFoldDB" id="A0AAW5U8T3"/>
<dbReference type="EMBL" id="JAPDVG010000001">
    <property type="protein sequence ID" value="MCW4132111.1"/>
    <property type="molecule type" value="Genomic_DNA"/>
</dbReference>
<organism evidence="1 2">
    <name type="scientific">Segatella copri</name>
    <dbReference type="NCBI Taxonomy" id="165179"/>
    <lineage>
        <taxon>Bacteria</taxon>
        <taxon>Pseudomonadati</taxon>
        <taxon>Bacteroidota</taxon>
        <taxon>Bacteroidia</taxon>
        <taxon>Bacteroidales</taxon>
        <taxon>Prevotellaceae</taxon>
        <taxon>Segatella</taxon>
    </lineage>
</organism>
<accession>A0AAW5U8T3</accession>
<dbReference type="Proteomes" id="UP001209417">
    <property type="component" value="Unassembled WGS sequence"/>
</dbReference>
<dbReference type="RefSeq" id="WP_264951971.1">
    <property type="nucleotide sequence ID" value="NZ_JAPDVE010000007.1"/>
</dbReference>
<dbReference type="InterPro" id="IPR023296">
    <property type="entry name" value="Glyco_hydro_beta-prop_sf"/>
</dbReference>
<name>A0AAW5U8T3_9BACT</name>
<protein>
    <submittedName>
        <fullName evidence="1">Uncharacterized protein</fullName>
    </submittedName>
</protein>
<sequence length="66" mass="7688">MMVWLPLKVETAAQKKMFHGADYVFMADMWNPKHLSDSRHLWVPISWENGAPVLKKQKKNGRSACF</sequence>
<proteinExistence type="predicted"/>